<protein>
    <recommendedName>
        <fullName evidence="3">DUF6535 domain-containing protein</fullName>
    </recommendedName>
</protein>
<dbReference type="EMBL" id="KL142369">
    <property type="protein sequence ID" value="KDR83136.1"/>
    <property type="molecule type" value="Genomic_DNA"/>
</dbReference>
<accession>A0A067TJ05</accession>
<feature type="compositionally biased region" description="Basic and acidic residues" evidence="1">
    <location>
        <begin position="9"/>
        <end position="19"/>
    </location>
</feature>
<evidence type="ECO:0000259" key="3">
    <source>
        <dbReference type="Pfam" id="PF20153"/>
    </source>
</evidence>
<evidence type="ECO:0000256" key="1">
    <source>
        <dbReference type="SAM" id="MobiDB-lite"/>
    </source>
</evidence>
<feature type="domain" description="DUF6535" evidence="3">
    <location>
        <begin position="50"/>
        <end position="227"/>
    </location>
</feature>
<feature type="region of interest" description="Disordered" evidence="1">
    <location>
        <begin position="1"/>
        <end position="29"/>
    </location>
</feature>
<dbReference type="HOGENOM" id="CLU_505856_0_0_1"/>
<dbReference type="InterPro" id="IPR045338">
    <property type="entry name" value="DUF6535"/>
</dbReference>
<proteinExistence type="predicted"/>
<organism evidence="4 5">
    <name type="scientific">Galerina marginata (strain CBS 339.88)</name>
    <dbReference type="NCBI Taxonomy" id="685588"/>
    <lineage>
        <taxon>Eukaryota</taxon>
        <taxon>Fungi</taxon>
        <taxon>Dikarya</taxon>
        <taxon>Basidiomycota</taxon>
        <taxon>Agaricomycotina</taxon>
        <taxon>Agaricomycetes</taxon>
        <taxon>Agaricomycetidae</taxon>
        <taxon>Agaricales</taxon>
        <taxon>Agaricineae</taxon>
        <taxon>Strophariaceae</taxon>
        <taxon>Galerina</taxon>
    </lineage>
</organism>
<dbReference type="OrthoDB" id="3221808at2759"/>
<sequence length="556" mass="63695">MSSSTAKGMSEEAFQKEQRPDDEDQPEVPEIWGFDDPFIYAPPKPTSDPWSILLEPLMKKDKMQCEAWKEEVQNLLIFAGLFSAVVTAFIIESYRTLQPDPNDTIISLLSIIANRLDNTTIPAPILLSSTGLGSSFSPTTSSIRINNFWFISLVLSLATVLVGIISLQWIREHQNYTNLPPRESFALFNMRADGLKRWHVPKVFTALPLLLQSALVLFLGGVIDFLLSFGDAAVIIPVSVVTVLVLLFLVATTILPTVQSLFLCLPYPYIRNTKVPPAQCPYKSPQAHAFRAILRYIILLWRKVFLGERFPSSNRFTLHSGPVDLATYIWITWTKTTWNAFDMIWLRLRDQFMQHSYHRLTERHPKDIEVELPVFDLFEAIRSSVTFRTVDVNVQDSILAQYHCFTEVSKWIVDPNTCSQPETTLWAIVQSNKYLGDVMKKSGSPVPGGLPTVDARDATTSRVRRVSTLLHEENMFFFLYKRRRLIDEKLQKHLLELAMRLSTVIYTRKYNHYTTTTLSNFFLVPSRIGHSLNYDRNSLLAMGQSFFDIFPKRRPS</sequence>
<keyword evidence="2" id="KW-1133">Transmembrane helix</keyword>
<feature type="transmembrane region" description="Helical" evidence="2">
    <location>
        <begin position="233"/>
        <end position="255"/>
    </location>
</feature>
<keyword evidence="5" id="KW-1185">Reference proteome</keyword>
<dbReference type="AlphaFoldDB" id="A0A067TJ05"/>
<name>A0A067TJ05_GALM3</name>
<keyword evidence="2" id="KW-0472">Membrane</keyword>
<evidence type="ECO:0000313" key="5">
    <source>
        <dbReference type="Proteomes" id="UP000027222"/>
    </source>
</evidence>
<dbReference type="Pfam" id="PF20153">
    <property type="entry name" value="DUF6535"/>
    <property type="match status" value="1"/>
</dbReference>
<reference evidence="5" key="1">
    <citation type="journal article" date="2014" name="Proc. Natl. Acad. Sci. U.S.A.">
        <title>Extensive sampling of basidiomycete genomes demonstrates inadequacy of the white-rot/brown-rot paradigm for wood decay fungi.</title>
        <authorList>
            <person name="Riley R."/>
            <person name="Salamov A.A."/>
            <person name="Brown D.W."/>
            <person name="Nagy L.G."/>
            <person name="Floudas D."/>
            <person name="Held B.W."/>
            <person name="Levasseur A."/>
            <person name="Lombard V."/>
            <person name="Morin E."/>
            <person name="Otillar R."/>
            <person name="Lindquist E.A."/>
            <person name="Sun H."/>
            <person name="LaButti K.M."/>
            <person name="Schmutz J."/>
            <person name="Jabbour D."/>
            <person name="Luo H."/>
            <person name="Baker S.E."/>
            <person name="Pisabarro A.G."/>
            <person name="Walton J.D."/>
            <person name="Blanchette R.A."/>
            <person name="Henrissat B."/>
            <person name="Martin F."/>
            <person name="Cullen D."/>
            <person name="Hibbett D.S."/>
            <person name="Grigoriev I.V."/>
        </authorList>
    </citation>
    <scope>NUCLEOTIDE SEQUENCE [LARGE SCALE GENOMIC DNA]</scope>
    <source>
        <strain evidence="5">CBS 339.88</strain>
    </source>
</reference>
<dbReference type="STRING" id="685588.A0A067TJ05"/>
<keyword evidence="2" id="KW-0812">Transmembrane</keyword>
<feature type="transmembrane region" description="Helical" evidence="2">
    <location>
        <begin position="203"/>
        <end position="227"/>
    </location>
</feature>
<gene>
    <name evidence="4" type="ORF">GALMADRAFT_872377</name>
</gene>
<evidence type="ECO:0000256" key="2">
    <source>
        <dbReference type="SAM" id="Phobius"/>
    </source>
</evidence>
<evidence type="ECO:0000313" key="4">
    <source>
        <dbReference type="EMBL" id="KDR83136.1"/>
    </source>
</evidence>
<dbReference type="Proteomes" id="UP000027222">
    <property type="component" value="Unassembled WGS sequence"/>
</dbReference>
<feature type="transmembrane region" description="Helical" evidence="2">
    <location>
        <begin position="148"/>
        <end position="170"/>
    </location>
</feature>